<organism evidence="1 2">
    <name type="scientific">Stentor coeruleus</name>
    <dbReference type="NCBI Taxonomy" id="5963"/>
    <lineage>
        <taxon>Eukaryota</taxon>
        <taxon>Sar</taxon>
        <taxon>Alveolata</taxon>
        <taxon>Ciliophora</taxon>
        <taxon>Postciliodesmatophora</taxon>
        <taxon>Heterotrichea</taxon>
        <taxon>Heterotrichida</taxon>
        <taxon>Stentoridae</taxon>
        <taxon>Stentor</taxon>
    </lineage>
</organism>
<evidence type="ECO:0000313" key="1">
    <source>
        <dbReference type="EMBL" id="OMJ91706.1"/>
    </source>
</evidence>
<comment type="caution">
    <text evidence="1">The sequence shown here is derived from an EMBL/GenBank/DDBJ whole genome shotgun (WGS) entry which is preliminary data.</text>
</comment>
<dbReference type="OrthoDB" id="10510710at2759"/>
<evidence type="ECO:0008006" key="3">
    <source>
        <dbReference type="Google" id="ProtNLM"/>
    </source>
</evidence>
<dbReference type="EMBL" id="MPUH01000076">
    <property type="protein sequence ID" value="OMJ91706.1"/>
    <property type="molecule type" value="Genomic_DNA"/>
</dbReference>
<dbReference type="Proteomes" id="UP000187209">
    <property type="component" value="Unassembled WGS sequence"/>
</dbReference>
<accession>A0A1R2CRS4</accession>
<gene>
    <name evidence="1" type="ORF">SteCoe_5737</name>
</gene>
<proteinExistence type="predicted"/>
<sequence length="386" mass="42644">MHLLLMLFAFTNGQNVLYPLYTSPQPAEKPCTLYSCSPSTETTEFYSLCLEYNNFTTGNIVGNYSIVGCTNPYEKNNFCDATQVDIFNKSTYQVTCNIPNLSYGIVYPGESPCASNAACTSNICEFGTCSGLPLKSTCTSSNQCQPGLQCIPNKYYPSITICDELLRPGQGICQTDIDCVNSAGCDYNITSSFGECRPYFSVKVGGAILGCVNNVSLICETGMCGPMANDSQLFICKNAVKSAYKQPIACLTGVECVDATKTLYTKCSCGMNSDGIKYCQPFPGDSVTKSLIQALSKWTKSLSALSCINERRWSLTCMKSTKTILYDELKYTMLHYMNYTAIQNNEECVKDVFTYQYWDAKYNYEYTSSFSTTFQVVSLSLVTLIL</sequence>
<protein>
    <recommendedName>
        <fullName evidence="3">Dickkopf N-terminal cysteine-rich domain-containing protein</fullName>
    </recommendedName>
</protein>
<evidence type="ECO:0000313" key="2">
    <source>
        <dbReference type="Proteomes" id="UP000187209"/>
    </source>
</evidence>
<keyword evidence="2" id="KW-1185">Reference proteome</keyword>
<name>A0A1R2CRS4_9CILI</name>
<dbReference type="AlphaFoldDB" id="A0A1R2CRS4"/>
<reference evidence="1 2" key="1">
    <citation type="submission" date="2016-11" db="EMBL/GenBank/DDBJ databases">
        <title>The macronuclear genome of Stentor coeruleus: a giant cell with tiny introns.</title>
        <authorList>
            <person name="Slabodnick M."/>
            <person name="Ruby J.G."/>
            <person name="Reiff S.B."/>
            <person name="Swart E.C."/>
            <person name="Gosai S."/>
            <person name="Prabakaran S."/>
            <person name="Witkowska E."/>
            <person name="Larue G.E."/>
            <person name="Fisher S."/>
            <person name="Freeman R.M."/>
            <person name="Gunawardena J."/>
            <person name="Chu W."/>
            <person name="Stover N.A."/>
            <person name="Gregory B.D."/>
            <person name="Nowacki M."/>
            <person name="Derisi J."/>
            <person name="Roy S.W."/>
            <person name="Marshall W.F."/>
            <person name="Sood P."/>
        </authorList>
    </citation>
    <scope>NUCLEOTIDE SEQUENCE [LARGE SCALE GENOMIC DNA]</scope>
    <source>
        <strain evidence="1">WM001</strain>
    </source>
</reference>